<dbReference type="PANTHER" id="PTHR22955:SF77">
    <property type="entry name" value="ASPARTIC PUTATIVE DOMAIN-CONTAINING PROTEIN-RELATED"/>
    <property type="match status" value="1"/>
</dbReference>
<dbReference type="EMBL" id="JARBHB010000004">
    <property type="protein sequence ID" value="KAJ8884732.1"/>
    <property type="molecule type" value="Genomic_DNA"/>
</dbReference>
<evidence type="ECO:0000313" key="1">
    <source>
        <dbReference type="EMBL" id="KAJ8884732.1"/>
    </source>
</evidence>
<dbReference type="PANTHER" id="PTHR22955">
    <property type="entry name" value="RETROTRANSPOSON"/>
    <property type="match status" value="1"/>
</dbReference>
<protein>
    <submittedName>
        <fullName evidence="1">Uncharacterized protein</fullName>
    </submittedName>
</protein>
<accession>A0ABQ9HK89</accession>
<dbReference type="Pfam" id="PF05380">
    <property type="entry name" value="Peptidase_A17"/>
    <property type="match status" value="1"/>
</dbReference>
<dbReference type="InterPro" id="IPR008042">
    <property type="entry name" value="Retrotrans_Pao"/>
</dbReference>
<evidence type="ECO:0000313" key="2">
    <source>
        <dbReference type="Proteomes" id="UP001159363"/>
    </source>
</evidence>
<name>A0ABQ9HK89_9NEOP</name>
<keyword evidence="2" id="KW-1185">Reference proteome</keyword>
<reference evidence="1 2" key="1">
    <citation type="submission" date="2023-02" db="EMBL/GenBank/DDBJ databases">
        <title>LHISI_Scaffold_Assembly.</title>
        <authorList>
            <person name="Stuart O.P."/>
            <person name="Cleave R."/>
            <person name="Magrath M.J.L."/>
            <person name="Mikheyev A.S."/>
        </authorList>
    </citation>
    <scope>NUCLEOTIDE SEQUENCE [LARGE SCALE GENOMIC DNA]</scope>
    <source>
        <strain evidence="1">Daus_M_001</strain>
        <tissue evidence="1">Leg muscle</tissue>
    </source>
</reference>
<sequence length="224" mass="25788">MSHIASVQQLFGQTCVLKPDPFKNCEVANRFQLNHQCASSLAVSQQLQLAFHSMTKRDFVNIILNFRTMAVVFTTDICKMYCQSQDQLDDSKYQCILWHQSTEENVFTISELLLRDVFVDDIITGANAVEEALQLKSELLSNLRFSEALIKTQAQLKVLGVHWCPITDEFTYHINVPQLSITKLGNLLTITRLFDPCVMVWVKIFLQTLWTLDLEWDQPLPEET</sequence>
<gene>
    <name evidence="1" type="ORF">PR048_010928</name>
</gene>
<organism evidence="1 2">
    <name type="scientific">Dryococelus australis</name>
    <dbReference type="NCBI Taxonomy" id="614101"/>
    <lineage>
        <taxon>Eukaryota</taxon>
        <taxon>Metazoa</taxon>
        <taxon>Ecdysozoa</taxon>
        <taxon>Arthropoda</taxon>
        <taxon>Hexapoda</taxon>
        <taxon>Insecta</taxon>
        <taxon>Pterygota</taxon>
        <taxon>Neoptera</taxon>
        <taxon>Polyneoptera</taxon>
        <taxon>Phasmatodea</taxon>
        <taxon>Verophasmatodea</taxon>
        <taxon>Anareolatae</taxon>
        <taxon>Phasmatidae</taxon>
        <taxon>Eurycanthinae</taxon>
        <taxon>Dryococelus</taxon>
    </lineage>
</organism>
<dbReference type="Proteomes" id="UP001159363">
    <property type="component" value="Chromosome X"/>
</dbReference>
<proteinExistence type="predicted"/>
<comment type="caution">
    <text evidence="1">The sequence shown here is derived from an EMBL/GenBank/DDBJ whole genome shotgun (WGS) entry which is preliminary data.</text>
</comment>